<dbReference type="GO" id="GO:0006355">
    <property type="term" value="P:regulation of DNA-templated transcription"/>
    <property type="evidence" value="ECO:0007669"/>
    <property type="project" value="InterPro"/>
</dbReference>
<name>B8F0G7_THASP</name>
<keyword evidence="2" id="KW-0238">DNA-binding</keyword>
<dbReference type="KEGG" id="tmz:Tmz1t_2400"/>
<dbReference type="InterPro" id="IPR002145">
    <property type="entry name" value="CopG"/>
</dbReference>
<reference evidence="2 3" key="2">
    <citation type="journal article" date="2012" name="Stand. Genomic Sci.">
        <title>Complete genome sequence of Thauera aminoaromatica strain MZ1T.</title>
        <authorList>
            <person name="Jiang K."/>
            <person name="Sanseverino J."/>
            <person name="Chauhan A."/>
            <person name="Lucas S."/>
            <person name="Copeland A."/>
            <person name="Lapidus A."/>
            <person name="Del Rio T.G."/>
            <person name="Dalin E."/>
            <person name="Tice H."/>
            <person name="Bruce D."/>
            <person name="Goodwin L."/>
            <person name="Pitluck S."/>
            <person name="Sims D."/>
            <person name="Brettin T."/>
            <person name="Detter J.C."/>
            <person name="Han C."/>
            <person name="Chang Y.J."/>
            <person name="Larimer F."/>
            <person name="Land M."/>
            <person name="Hauser L."/>
            <person name="Kyrpides N.C."/>
            <person name="Mikhailova N."/>
            <person name="Moser S."/>
            <person name="Jegier P."/>
            <person name="Close D."/>
            <person name="Debruyn J.M."/>
            <person name="Wang Y."/>
            <person name="Layton A.C."/>
            <person name="Allen M.S."/>
            <person name="Sayler G.S."/>
        </authorList>
    </citation>
    <scope>NUCLEOTIDE SEQUENCE [LARGE SCALE GENOMIC DNA]</scope>
    <source>
        <strain evidence="2 3">MZ1T</strain>
        <plasmid evidence="2">pTha01</plasmid>
    </source>
</reference>
<dbReference type="Proteomes" id="UP000002186">
    <property type="component" value="Plasmid pTha01"/>
</dbReference>
<evidence type="ECO:0000313" key="3">
    <source>
        <dbReference type="Proteomes" id="UP000002186"/>
    </source>
</evidence>
<dbReference type="RefSeq" id="WP_012592916.1">
    <property type="nucleotide sequence ID" value="NC_011667.1"/>
</dbReference>
<keyword evidence="3" id="KW-1185">Reference proteome</keyword>
<organism evidence="2 3">
    <name type="scientific">Thauera aminoaromatica</name>
    <dbReference type="NCBI Taxonomy" id="164330"/>
    <lineage>
        <taxon>Bacteria</taxon>
        <taxon>Pseudomonadati</taxon>
        <taxon>Pseudomonadota</taxon>
        <taxon>Betaproteobacteria</taxon>
        <taxon>Rhodocyclales</taxon>
        <taxon>Zoogloeaceae</taxon>
        <taxon>Thauera</taxon>
    </lineage>
</organism>
<gene>
    <name evidence="2" type="ordered locus">Tmz1t_2400</name>
</gene>
<accession>B8F0G7</accession>
<dbReference type="AlphaFoldDB" id="B8F0G7"/>
<dbReference type="eggNOG" id="ENOG5033J1G">
    <property type="taxonomic scope" value="Bacteria"/>
</dbReference>
<protein>
    <submittedName>
        <fullName evidence="2">CopG domain protein DNA-binding domain protein</fullName>
    </submittedName>
</protein>
<dbReference type="InterPro" id="IPR010985">
    <property type="entry name" value="Ribbon_hlx_hlx"/>
</dbReference>
<geneLocation type="plasmid" evidence="2 3">
    <name>pTha01</name>
</geneLocation>
<evidence type="ECO:0000313" key="2">
    <source>
        <dbReference type="EMBL" id="ACK55133.1"/>
    </source>
</evidence>
<dbReference type="Pfam" id="PF01402">
    <property type="entry name" value="RHH_1"/>
    <property type="match status" value="1"/>
</dbReference>
<dbReference type="HOGENOM" id="CLU_176989_1_0_4"/>
<reference evidence="3" key="1">
    <citation type="submission" date="2008-12" db="EMBL/GenBank/DDBJ databases">
        <title>Complete sequence of plasmid of Thauera sp. MZ1T.</title>
        <authorList>
            <consortium name="US DOE Joint Genome Institute"/>
            <person name="Lucas S."/>
            <person name="Copeland A."/>
            <person name="Lapidus A."/>
            <person name="Glavina del Rio T."/>
            <person name="Dalin E."/>
            <person name="Tice H."/>
            <person name="Bruce D."/>
            <person name="Goodwin L."/>
            <person name="Pitluck S."/>
            <person name="Sims D."/>
            <person name="Brettin T."/>
            <person name="Detter J.C."/>
            <person name="Han C."/>
            <person name="Larimer F."/>
            <person name="Land M."/>
            <person name="Hauser L."/>
            <person name="Kyrpides N."/>
            <person name="Mikhailova N."/>
            <person name="Sayler G.S."/>
        </authorList>
    </citation>
    <scope>NUCLEOTIDE SEQUENCE [LARGE SCALE GENOMIC DNA]</scope>
    <source>
        <strain evidence="3">MZ1T</strain>
        <plasmid evidence="3">pTha01</plasmid>
    </source>
</reference>
<proteinExistence type="predicted"/>
<dbReference type="EMBL" id="CP001282">
    <property type="protein sequence ID" value="ACK55133.1"/>
    <property type="molecule type" value="Genomic_DNA"/>
</dbReference>
<dbReference type="SUPFAM" id="SSF47598">
    <property type="entry name" value="Ribbon-helix-helix"/>
    <property type="match status" value="1"/>
</dbReference>
<feature type="domain" description="Ribbon-helix-helix protein CopG" evidence="1">
    <location>
        <begin position="44"/>
        <end position="83"/>
    </location>
</feature>
<sequence>MAITSKPKPKAVEPIAADNAAAEAFIGGAPDASKAQPTRREAKKLISLKIAPTLLERVDQLAAELGQSRAAVINLAIHRAVERGLEIDGLGKA</sequence>
<keyword evidence="2" id="KW-0614">Plasmid</keyword>
<dbReference type="OrthoDB" id="7272485at2"/>
<evidence type="ECO:0000259" key="1">
    <source>
        <dbReference type="Pfam" id="PF01402"/>
    </source>
</evidence>
<dbReference type="GO" id="GO:0003677">
    <property type="term" value="F:DNA binding"/>
    <property type="evidence" value="ECO:0007669"/>
    <property type="project" value="UniProtKB-KW"/>
</dbReference>